<comment type="caution">
    <text evidence="14">The sequence shown here is derived from an EMBL/GenBank/DDBJ whole genome shotgun (WGS) entry which is preliminary data.</text>
</comment>
<dbReference type="Pfam" id="PF18137">
    <property type="entry name" value="WHD_ORC"/>
    <property type="match status" value="1"/>
</dbReference>
<evidence type="ECO:0000256" key="4">
    <source>
        <dbReference type="ARBA" id="ARBA00022553"/>
    </source>
</evidence>
<keyword evidence="5" id="KW-0235">DNA replication</keyword>
<reference evidence="14" key="1">
    <citation type="journal article" date="2023" name="PLoS Negl. Trop. Dis.">
        <title>A genome sequence for Biomphalaria pfeifferi, the major vector snail for the human-infecting parasite Schistosoma mansoni.</title>
        <authorList>
            <person name="Bu L."/>
            <person name="Lu L."/>
            <person name="Laidemitt M.R."/>
            <person name="Zhang S.M."/>
            <person name="Mutuku M."/>
            <person name="Mkoji G."/>
            <person name="Steinauer M."/>
            <person name="Loker E.S."/>
        </authorList>
    </citation>
    <scope>NUCLEOTIDE SEQUENCE</scope>
    <source>
        <strain evidence="14">KasaAsao</strain>
    </source>
</reference>
<name>A0AAD8FIE4_BIOPF</name>
<keyword evidence="6" id="KW-0238">DNA-binding</keyword>
<evidence type="ECO:0000313" key="15">
    <source>
        <dbReference type="Proteomes" id="UP001233172"/>
    </source>
</evidence>
<keyword evidence="10" id="KW-0812">Transmembrane</keyword>
<protein>
    <recommendedName>
        <fullName evidence="3">Origin recognition complex subunit 3</fullName>
    </recommendedName>
</protein>
<evidence type="ECO:0000259" key="13">
    <source>
        <dbReference type="Pfam" id="PF19675"/>
    </source>
</evidence>
<dbReference type="Proteomes" id="UP001233172">
    <property type="component" value="Unassembled WGS sequence"/>
</dbReference>
<evidence type="ECO:0000259" key="12">
    <source>
        <dbReference type="Pfam" id="PF18137"/>
    </source>
</evidence>
<feature type="domain" description="Origin recognition complex subunit 3 N-terminal" evidence="11">
    <location>
        <begin position="6"/>
        <end position="367"/>
    </location>
</feature>
<dbReference type="PANTHER" id="PTHR12748:SF0">
    <property type="entry name" value="ORIGIN RECOGNITION COMPLEX SUBUNIT 3"/>
    <property type="match status" value="1"/>
</dbReference>
<keyword evidence="10" id="KW-1133">Transmembrane helix</keyword>
<dbReference type="Pfam" id="PF07034">
    <property type="entry name" value="ORC3_N"/>
    <property type="match status" value="1"/>
</dbReference>
<gene>
    <name evidence="14" type="ORF">Bpfe_006210</name>
</gene>
<dbReference type="GO" id="GO:0005664">
    <property type="term" value="C:nuclear origin of replication recognition complex"/>
    <property type="evidence" value="ECO:0007669"/>
    <property type="project" value="InterPro"/>
</dbReference>
<reference evidence="14" key="2">
    <citation type="submission" date="2023-04" db="EMBL/GenBank/DDBJ databases">
        <authorList>
            <person name="Bu L."/>
            <person name="Lu L."/>
            <person name="Laidemitt M.R."/>
            <person name="Zhang S.M."/>
            <person name="Mutuku M."/>
            <person name="Mkoji G."/>
            <person name="Steinauer M."/>
            <person name="Loker E.S."/>
        </authorList>
    </citation>
    <scope>NUCLEOTIDE SEQUENCE</scope>
    <source>
        <strain evidence="14">KasaAsao</strain>
        <tissue evidence="14">Whole Snail</tissue>
    </source>
</reference>
<keyword evidence="7" id="KW-0539">Nucleus</keyword>
<evidence type="ECO:0000256" key="1">
    <source>
        <dbReference type="ARBA" id="ARBA00004123"/>
    </source>
</evidence>
<comment type="subcellular location">
    <subcellularLocation>
        <location evidence="1">Nucleus</location>
    </subcellularLocation>
</comment>
<evidence type="ECO:0000256" key="7">
    <source>
        <dbReference type="ARBA" id="ARBA00023242"/>
    </source>
</evidence>
<evidence type="ECO:0000256" key="5">
    <source>
        <dbReference type="ARBA" id="ARBA00022705"/>
    </source>
</evidence>
<keyword evidence="10" id="KW-0472">Membrane</keyword>
<dbReference type="InterPro" id="IPR045667">
    <property type="entry name" value="ORC3_N"/>
</dbReference>
<dbReference type="CDD" id="cd20704">
    <property type="entry name" value="Orc3"/>
    <property type="match status" value="2"/>
</dbReference>
<keyword evidence="4" id="KW-0597">Phosphoprotein</keyword>
<dbReference type="InterPro" id="IPR045663">
    <property type="entry name" value="ORC3_ins"/>
</dbReference>
<dbReference type="InterPro" id="IPR040855">
    <property type="entry name" value="ORC_WH_C"/>
</dbReference>
<feature type="transmembrane region" description="Helical" evidence="10">
    <location>
        <begin position="733"/>
        <end position="755"/>
    </location>
</feature>
<evidence type="ECO:0000256" key="9">
    <source>
        <dbReference type="ARBA" id="ARBA00045241"/>
    </source>
</evidence>
<dbReference type="EMBL" id="JASAOG010000017">
    <property type="protein sequence ID" value="KAK0064551.1"/>
    <property type="molecule type" value="Genomic_DNA"/>
</dbReference>
<evidence type="ECO:0000259" key="11">
    <source>
        <dbReference type="Pfam" id="PF07034"/>
    </source>
</evidence>
<dbReference type="AlphaFoldDB" id="A0AAD8FIE4"/>
<dbReference type="GO" id="GO:0006270">
    <property type="term" value="P:DNA replication initiation"/>
    <property type="evidence" value="ECO:0007669"/>
    <property type="project" value="TreeGrafter"/>
</dbReference>
<evidence type="ECO:0000256" key="2">
    <source>
        <dbReference type="ARBA" id="ARBA00010977"/>
    </source>
</evidence>
<dbReference type="PANTHER" id="PTHR12748">
    <property type="entry name" value="ORIGIN RECOGNITION COMPLEX SUBUNIT 3"/>
    <property type="match status" value="1"/>
</dbReference>
<organism evidence="14 15">
    <name type="scientific">Biomphalaria pfeifferi</name>
    <name type="common">Bloodfluke planorb</name>
    <name type="synonym">Freshwater snail</name>
    <dbReference type="NCBI Taxonomy" id="112525"/>
    <lineage>
        <taxon>Eukaryota</taxon>
        <taxon>Metazoa</taxon>
        <taxon>Spiralia</taxon>
        <taxon>Lophotrochozoa</taxon>
        <taxon>Mollusca</taxon>
        <taxon>Gastropoda</taxon>
        <taxon>Heterobranchia</taxon>
        <taxon>Euthyneura</taxon>
        <taxon>Panpulmonata</taxon>
        <taxon>Hygrophila</taxon>
        <taxon>Lymnaeoidea</taxon>
        <taxon>Planorbidae</taxon>
        <taxon>Biomphalaria</taxon>
    </lineage>
</organism>
<dbReference type="GO" id="GO:0003688">
    <property type="term" value="F:DNA replication origin binding"/>
    <property type="evidence" value="ECO:0007669"/>
    <property type="project" value="TreeGrafter"/>
</dbReference>
<dbReference type="GO" id="GO:0031261">
    <property type="term" value="C:DNA replication preinitiation complex"/>
    <property type="evidence" value="ECO:0007669"/>
    <property type="project" value="TreeGrafter"/>
</dbReference>
<sequence>MSTNTATSVSTGCFVSKGKYKRANEINYLPDEDDKFIKHRLKHYAKQWDELSVQIDVLRSDLNAQIFDDLVAFILSCHKDRHDIHRLPITEIPTAVLVTGVNTPDHGVMFSNMNYIIKAKVTPFVARLLPKDCLRISSLINSIYNQLTNTLINPEDIDLDDSFIDESIDVDNTVSLKKSVRRKCTVSMSTLSKWYTEKCRTYVDDQSSRKKAKTFASPRKKALDLKSVDETEKQDSKPHIVIMIEDIENMNASVLQDFISLCSSYLSTLPVVLVLGIATAITAIHQILSSSTSSLMCMEKFHAPPASQYLTHLLDKLIMTPNIPFKLGPKVFNFLLDNFLYYDFSIVNFIQGFKLCMLEHFLRNPLSELCCPVEDADAIASKLTQAEIEHFQRHPSFVRYVEGTPGPVQAKTVSDCAAVKIRLAQEVKNLHSFHKVFFPTLSFLHCLGQNLPKFPLGKHLRELYSTCLSETIQESEGYKQAFFFLRLMCCDELCELLGSCLKTIESQTSEKTLLRLNEDVNKFRYRLKHLDDEIEESVPGEAEIKILPQRAKLHELKEKLQSMSSSRKRSPYERLREEILSYLDNHFKCCLVSPMSLSLHEVLYFNELAAVKEQIRPSPRYAIQTALTEPGKLLSCPCCQCGSDSILSSMPDLCIVYKLHLECGTLVNLYDWLQAFVMIISSNDGPENKKKSKSKGPTVEQRARFIRAVSELQFLGFIKGTQRKTDHVTRLTWIWIVAGLSKVFLIHLYCCILLHQITWSALGGGLCITS</sequence>
<dbReference type="GO" id="GO:0005656">
    <property type="term" value="C:nuclear pre-replicative complex"/>
    <property type="evidence" value="ECO:0007669"/>
    <property type="project" value="TreeGrafter"/>
</dbReference>
<comment type="function">
    <text evidence="9">Component of the origin recognition complex (ORC) that binds origins of replication. DNA-binding is ATP-dependent. The specific DNA sequences that define origins of replication have not been identified yet. ORC is required to assemble the pre-replication complex necessary to initiate DNA replication. Binds histone H3 and H4 trimethylation marks H3K9me3, H3K27me3 and H4K20me3.</text>
</comment>
<dbReference type="InterPro" id="IPR020795">
    <property type="entry name" value="ORC3"/>
</dbReference>
<accession>A0AAD8FIE4</accession>
<evidence type="ECO:0000256" key="10">
    <source>
        <dbReference type="SAM" id="Phobius"/>
    </source>
</evidence>
<evidence type="ECO:0000256" key="8">
    <source>
        <dbReference type="ARBA" id="ARBA00026084"/>
    </source>
</evidence>
<keyword evidence="15" id="KW-1185">Reference proteome</keyword>
<evidence type="ECO:0000256" key="6">
    <source>
        <dbReference type="ARBA" id="ARBA00023125"/>
    </source>
</evidence>
<evidence type="ECO:0000256" key="3">
    <source>
        <dbReference type="ARBA" id="ARBA00019085"/>
    </source>
</evidence>
<proteinExistence type="inferred from homology"/>
<feature type="domain" description="Origin recognition complex subunit 3 winged helix C-terminal" evidence="12">
    <location>
        <begin position="620"/>
        <end position="733"/>
    </location>
</feature>
<feature type="domain" description="Origin recognition complex subunit 3 insertion" evidence="13">
    <location>
        <begin position="382"/>
        <end position="608"/>
    </location>
</feature>
<comment type="subunit">
    <text evidence="8">Component of ORC, a complex composed of at least 6 subunits: ORC1, ORC2, ORC3, ORC4, ORC5 and ORC6. ORC is regulated in a cell-cycle dependent manner. It is sequentially assembled at the exit from anaphase of mitosis and disassembled as cells enter S phase.</text>
</comment>
<dbReference type="Pfam" id="PF19675">
    <property type="entry name" value="ORC3_ins"/>
    <property type="match status" value="1"/>
</dbReference>
<evidence type="ECO:0000313" key="14">
    <source>
        <dbReference type="EMBL" id="KAK0064551.1"/>
    </source>
</evidence>
<comment type="similarity">
    <text evidence="2">Belongs to the ORC3 family.</text>
</comment>